<proteinExistence type="predicted"/>
<dbReference type="eggNOG" id="COG0346">
    <property type="taxonomic scope" value="Bacteria"/>
</dbReference>
<dbReference type="PANTHER" id="PTHR35908">
    <property type="entry name" value="HYPOTHETICAL FUSION PROTEIN"/>
    <property type="match status" value="1"/>
</dbReference>
<accession>F5XIX7</accession>
<dbReference type="RefSeq" id="WP_013861192.1">
    <property type="nucleotide sequence ID" value="NC_015635.1"/>
</dbReference>
<evidence type="ECO:0000313" key="2">
    <source>
        <dbReference type="EMBL" id="BAK33303.1"/>
    </source>
</evidence>
<dbReference type="OrthoDB" id="3823476at2"/>
<dbReference type="PROSITE" id="PS51819">
    <property type="entry name" value="VOC"/>
    <property type="match status" value="1"/>
</dbReference>
<sequence>MLNIGVVVLGVSDQQRAARFWQQALGYVLRRDGFGGWAWVLQPADGIGASLALQPSATPIQEHPRLHLDLHVSDAAELARECERLISLGATRVAWDSYPEDPDFVVLADPDGNRFCVVDLSHG</sequence>
<dbReference type="KEGG" id="mph:MLP_02890"/>
<gene>
    <name evidence="2" type="ordered locus">MLP_02890</name>
</gene>
<dbReference type="SUPFAM" id="SSF54593">
    <property type="entry name" value="Glyoxalase/Bleomycin resistance protein/Dihydroxybiphenyl dioxygenase"/>
    <property type="match status" value="1"/>
</dbReference>
<protein>
    <recommendedName>
        <fullName evidence="1">VOC domain-containing protein</fullName>
    </recommendedName>
</protein>
<dbReference type="Gene3D" id="3.10.180.10">
    <property type="entry name" value="2,3-Dihydroxybiphenyl 1,2-Dioxygenase, domain 1"/>
    <property type="match status" value="1"/>
</dbReference>
<dbReference type="InterPro" id="IPR041581">
    <property type="entry name" value="Glyoxalase_6"/>
</dbReference>
<evidence type="ECO:0000313" key="3">
    <source>
        <dbReference type="Proteomes" id="UP000007947"/>
    </source>
</evidence>
<reference evidence="2 3" key="1">
    <citation type="submission" date="2011-05" db="EMBL/GenBank/DDBJ databases">
        <title>Whole genome sequence of Microlunatus phosphovorus NM-1.</title>
        <authorList>
            <person name="Hosoyama A."/>
            <person name="Sasaki K."/>
            <person name="Harada T."/>
            <person name="Igarashi R."/>
            <person name="Kawakoshi A."/>
            <person name="Sasagawa M."/>
            <person name="Fukada J."/>
            <person name="Nakamura S."/>
            <person name="Katano Y."/>
            <person name="Hanada S."/>
            <person name="Kamagata Y."/>
            <person name="Nakamura N."/>
            <person name="Yamazaki S."/>
            <person name="Fujita N."/>
        </authorList>
    </citation>
    <scope>NUCLEOTIDE SEQUENCE [LARGE SCALE GENOMIC DNA]</scope>
    <source>
        <strain evidence="3">ATCC 700054 / DSM 10555 / JCM 9379 / NBRC 101784 / NCIMB 13414 / VKM Ac-1990 / NM-1</strain>
    </source>
</reference>
<feature type="domain" description="VOC" evidence="1">
    <location>
        <begin position="3"/>
        <end position="120"/>
    </location>
</feature>
<dbReference type="InterPro" id="IPR037523">
    <property type="entry name" value="VOC_core"/>
</dbReference>
<keyword evidence="3" id="KW-1185">Reference proteome</keyword>
<dbReference type="EMBL" id="AP012204">
    <property type="protein sequence ID" value="BAK33303.1"/>
    <property type="molecule type" value="Genomic_DNA"/>
</dbReference>
<dbReference type="InterPro" id="IPR029068">
    <property type="entry name" value="Glyas_Bleomycin-R_OHBP_Dase"/>
</dbReference>
<dbReference type="HOGENOM" id="CLU_108054_3_0_11"/>
<organism evidence="2 3">
    <name type="scientific">Microlunatus phosphovorus (strain ATCC 700054 / DSM 10555 / JCM 9379 / NBRC 101784 / NCIMB 13414 / VKM Ac-1990 / NM-1)</name>
    <dbReference type="NCBI Taxonomy" id="1032480"/>
    <lineage>
        <taxon>Bacteria</taxon>
        <taxon>Bacillati</taxon>
        <taxon>Actinomycetota</taxon>
        <taxon>Actinomycetes</taxon>
        <taxon>Propionibacteriales</taxon>
        <taxon>Propionibacteriaceae</taxon>
        <taxon>Microlunatus</taxon>
    </lineage>
</organism>
<dbReference type="Proteomes" id="UP000007947">
    <property type="component" value="Chromosome"/>
</dbReference>
<dbReference type="STRING" id="1032480.MLP_02890"/>
<dbReference type="AlphaFoldDB" id="F5XIX7"/>
<evidence type="ECO:0000259" key="1">
    <source>
        <dbReference type="PROSITE" id="PS51819"/>
    </source>
</evidence>
<name>F5XIX7_MICPN</name>
<dbReference type="Pfam" id="PF18029">
    <property type="entry name" value="Glyoxalase_6"/>
    <property type="match status" value="1"/>
</dbReference>
<dbReference type="PANTHER" id="PTHR35908:SF1">
    <property type="entry name" value="CONSERVED PROTEIN"/>
    <property type="match status" value="1"/>
</dbReference>